<dbReference type="OrthoDB" id="2437594at2"/>
<dbReference type="RefSeq" id="WP_095656572.1">
    <property type="nucleotide sequence ID" value="NZ_NPOA01000012.1"/>
</dbReference>
<accession>A0A2A2I9Y9</accession>
<evidence type="ECO:0000313" key="2">
    <source>
        <dbReference type="Proteomes" id="UP000218887"/>
    </source>
</evidence>
<sequence>MIRRFGLLAVVCFVTVIITFTTVAFAKDIPPPFADVGYKSVEEALNDCESHLGEVLKLPEKKPPLPFTHELGKCSEKLDSFELKLINEDIPGNHYKINIRPKEQGISFKKELMETKFNLHDGTEALYFTKALDSFNLLIFEKGSWQYMLSLDKRAADEISPETLMEIANSIR</sequence>
<evidence type="ECO:0000313" key="1">
    <source>
        <dbReference type="EMBL" id="PAV28457.1"/>
    </source>
</evidence>
<evidence type="ECO:0008006" key="3">
    <source>
        <dbReference type="Google" id="ProtNLM"/>
    </source>
</evidence>
<protein>
    <recommendedName>
        <fullName evidence="3">DUF4367 domain-containing protein</fullName>
    </recommendedName>
</protein>
<dbReference type="EMBL" id="NPOA01000012">
    <property type="protein sequence ID" value="PAV28457.1"/>
    <property type="molecule type" value="Genomic_DNA"/>
</dbReference>
<gene>
    <name evidence="1" type="ORF">CIL05_16085</name>
</gene>
<name>A0A2A2I9Y9_9BACI</name>
<proteinExistence type="predicted"/>
<comment type="caution">
    <text evidence="1">The sequence shown here is derived from an EMBL/GenBank/DDBJ whole genome shotgun (WGS) entry which is preliminary data.</text>
</comment>
<keyword evidence="2" id="KW-1185">Reference proteome</keyword>
<dbReference type="Proteomes" id="UP000218887">
    <property type="component" value="Unassembled WGS sequence"/>
</dbReference>
<organism evidence="1 2">
    <name type="scientific">Virgibacillus profundi</name>
    <dbReference type="NCBI Taxonomy" id="2024555"/>
    <lineage>
        <taxon>Bacteria</taxon>
        <taxon>Bacillati</taxon>
        <taxon>Bacillota</taxon>
        <taxon>Bacilli</taxon>
        <taxon>Bacillales</taxon>
        <taxon>Bacillaceae</taxon>
        <taxon>Virgibacillus</taxon>
    </lineage>
</organism>
<dbReference type="AlphaFoldDB" id="A0A2A2I9Y9"/>
<reference evidence="1 2" key="1">
    <citation type="submission" date="2017-08" db="EMBL/GenBank/DDBJ databases">
        <title>Virgibacillus indicus sp. nov. and Virgibacillus profoundi sp. nov, two moderately halophilic bacteria isolated from marine sediment by using the Microfluidic Streak Plate.</title>
        <authorList>
            <person name="Xu B."/>
            <person name="Hu B."/>
            <person name="Wang J."/>
            <person name="Zhu Y."/>
            <person name="Huang L."/>
            <person name="Du W."/>
            <person name="Huang Y."/>
        </authorList>
    </citation>
    <scope>NUCLEOTIDE SEQUENCE [LARGE SCALE GENOMIC DNA]</scope>
    <source>
        <strain evidence="1 2">IO3-P3-H5</strain>
    </source>
</reference>